<dbReference type="FunFam" id="1.10.510.10:FF:000358">
    <property type="entry name" value="Putative leucine-rich repeat receptor-like serine/threonine-protein kinase"/>
    <property type="match status" value="1"/>
</dbReference>
<keyword evidence="6" id="KW-0433">Leucine-rich repeat</keyword>
<keyword evidence="12" id="KW-0418">Kinase</keyword>
<feature type="domain" description="Protein kinase" evidence="20">
    <location>
        <begin position="552"/>
        <end position="856"/>
    </location>
</feature>
<keyword evidence="15" id="KW-0472">Membrane</keyword>
<keyword evidence="23" id="KW-1185">Reference proteome</keyword>
<keyword evidence="4" id="KW-0723">Serine/threonine-protein kinase</keyword>
<dbReference type="InParanoid" id="A0A7N2R146"/>
<dbReference type="Gene3D" id="3.30.200.20">
    <property type="entry name" value="Phosphorylase Kinase, domain 1"/>
    <property type="match status" value="1"/>
</dbReference>
<evidence type="ECO:0000256" key="11">
    <source>
        <dbReference type="ARBA" id="ARBA00022741"/>
    </source>
</evidence>
<keyword evidence="9" id="KW-0732">Signal</keyword>
<evidence type="ECO:0000313" key="22">
    <source>
        <dbReference type="EnsemblPlants" id="QL03p024405:mrna"/>
    </source>
</evidence>
<dbReference type="SUPFAM" id="SSF56112">
    <property type="entry name" value="Protein kinase-like (PK-like)"/>
    <property type="match status" value="1"/>
</dbReference>
<dbReference type="InterPro" id="IPR003591">
    <property type="entry name" value="Leu-rich_rpt_typical-subtyp"/>
</dbReference>
<keyword evidence="16" id="KW-0675">Receptor</keyword>
<evidence type="ECO:0000256" key="1">
    <source>
        <dbReference type="ARBA" id="ARBA00004162"/>
    </source>
</evidence>
<evidence type="ECO:0000256" key="17">
    <source>
        <dbReference type="ARBA" id="ARBA00023180"/>
    </source>
</evidence>
<dbReference type="GO" id="GO:0005524">
    <property type="term" value="F:ATP binding"/>
    <property type="evidence" value="ECO:0007669"/>
    <property type="project" value="UniProtKB-KW"/>
</dbReference>
<evidence type="ECO:0000259" key="20">
    <source>
        <dbReference type="PROSITE" id="PS50011"/>
    </source>
</evidence>
<evidence type="ECO:0000256" key="9">
    <source>
        <dbReference type="ARBA" id="ARBA00022729"/>
    </source>
</evidence>
<dbReference type="Pfam" id="PF00560">
    <property type="entry name" value="LRR_1"/>
    <property type="match status" value="3"/>
</dbReference>
<dbReference type="InterPro" id="IPR055414">
    <property type="entry name" value="LRR_R13L4/SHOC2-like"/>
</dbReference>
<comment type="catalytic activity">
    <reaction evidence="19">
        <text>L-seryl-[protein] + ATP = O-phospho-L-seryl-[protein] + ADP + H(+)</text>
        <dbReference type="Rhea" id="RHEA:17989"/>
        <dbReference type="Rhea" id="RHEA-COMP:9863"/>
        <dbReference type="Rhea" id="RHEA-COMP:11604"/>
        <dbReference type="ChEBI" id="CHEBI:15378"/>
        <dbReference type="ChEBI" id="CHEBI:29999"/>
        <dbReference type="ChEBI" id="CHEBI:30616"/>
        <dbReference type="ChEBI" id="CHEBI:83421"/>
        <dbReference type="ChEBI" id="CHEBI:456216"/>
        <dbReference type="EC" id="2.7.11.1"/>
    </reaction>
</comment>
<dbReference type="PANTHER" id="PTHR45974:SF100">
    <property type="entry name" value="LRR RECEPTOR-LIKE KINASE FAMILY PROTEIN"/>
    <property type="match status" value="1"/>
</dbReference>
<dbReference type="Gramene" id="QL03p024405:mrna">
    <property type="protein sequence ID" value="QL03p024405:mrna"/>
    <property type="gene ID" value="QL03p024405"/>
</dbReference>
<dbReference type="SMART" id="SM00220">
    <property type="entry name" value="S_TKc"/>
    <property type="match status" value="1"/>
</dbReference>
<name>A0A7N2R146_QUELO</name>
<evidence type="ECO:0000256" key="16">
    <source>
        <dbReference type="ARBA" id="ARBA00023170"/>
    </source>
</evidence>
<dbReference type="FunFam" id="3.80.10.10:FF:000095">
    <property type="entry name" value="LRR receptor-like serine/threonine-protein kinase GSO1"/>
    <property type="match status" value="1"/>
</dbReference>
<evidence type="ECO:0000256" key="19">
    <source>
        <dbReference type="ARBA" id="ARBA00048679"/>
    </source>
</evidence>
<evidence type="ECO:0000256" key="10">
    <source>
        <dbReference type="ARBA" id="ARBA00022737"/>
    </source>
</evidence>
<dbReference type="InterPro" id="IPR002048">
    <property type="entry name" value="EF_hand_dom"/>
</dbReference>
<keyword evidence="17" id="KW-0325">Glycoprotein</keyword>
<keyword evidence="3" id="KW-1003">Cell membrane</keyword>
<reference evidence="22 23" key="1">
    <citation type="journal article" date="2016" name="G3 (Bethesda)">
        <title>First Draft Assembly and Annotation of the Genome of a California Endemic Oak Quercus lobata Nee (Fagaceae).</title>
        <authorList>
            <person name="Sork V.L."/>
            <person name="Fitz-Gibbon S.T."/>
            <person name="Puiu D."/>
            <person name="Crepeau M."/>
            <person name="Gugger P.F."/>
            <person name="Sherman R."/>
            <person name="Stevens K."/>
            <person name="Langley C.H."/>
            <person name="Pellegrini M."/>
            <person name="Salzberg S.L."/>
        </authorList>
    </citation>
    <scope>NUCLEOTIDE SEQUENCE [LARGE SCALE GENOMIC DNA]</scope>
    <source>
        <strain evidence="22 23">cv. SW786</strain>
    </source>
</reference>
<evidence type="ECO:0000256" key="4">
    <source>
        <dbReference type="ARBA" id="ARBA00022527"/>
    </source>
</evidence>
<protein>
    <recommendedName>
        <fullName evidence="2">non-specific serine/threonine protein kinase</fullName>
        <ecNumber evidence="2">2.7.11.1</ecNumber>
    </recommendedName>
</protein>
<evidence type="ECO:0000256" key="12">
    <source>
        <dbReference type="ARBA" id="ARBA00022777"/>
    </source>
</evidence>
<dbReference type="InterPro" id="IPR032675">
    <property type="entry name" value="LRR_dom_sf"/>
</dbReference>
<dbReference type="InterPro" id="IPR001611">
    <property type="entry name" value="Leu-rich_rpt"/>
</dbReference>
<dbReference type="Pfam" id="PF23598">
    <property type="entry name" value="LRR_14"/>
    <property type="match status" value="1"/>
</dbReference>
<evidence type="ECO:0000256" key="6">
    <source>
        <dbReference type="ARBA" id="ARBA00022614"/>
    </source>
</evidence>
<dbReference type="GO" id="GO:0005886">
    <property type="term" value="C:plasma membrane"/>
    <property type="evidence" value="ECO:0007669"/>
    <property type="project" value="UniProtKB-SubCell"/>
</dbReference>
<dbReference type="PROSITE" id="PS50011">
    <property type="entry name" value="PROTEIN_KINASE_DOM"/>
    <property type="match status" value="1"/>
</dbReference>
<evidence type="ECO:0000256" key="13">
    <source>
        <dbReference type="ARBA" id="ARBA00022840"/>
    </source>
</evidence>
<dbReference type="PROSITE" id="PS50222">
    <property type="entry name" value="EF_HAND_2"/>
    <property type="match status" value="1"/>
</dbReference>
<dbReference type="Pfam" id="PF07714">
    <property type="entry name" value="PK_Tyr_Ser-Thr"/>
    <property type="match status" value="1"/>
</dbReference>
<evidence type="ECO:0000256" key="15">
    <source>
        <dbReference type="ARBA" id="ARBA00023136"/>
    </source>
</evidence>
<keyword evidence="5" id="KW-0597">Phosphoprotein</keyword>
<dbReference type="EC" id="2.7.11.1" evidence="2"/>
<evidence type="ECO:0000256" key="18">
    <source>
        <dbReference type="ARBA" id="ARBA00047899"/>
    </source>
</evidence>
<evidence type="ECO:0000259" key="21">
    <source>
        <dbReference type="PROSITE" id="PS50222"/>
    </source>
</evidence>
<evidence type="ECO:0000256" key="2">
    <source>
        <dbReference type="ARBA" id="ARBA00012513"/>
    </source>
</evidence>
<dbReference type="PANTHER" id="PTHR45974">
    <property type="entry name" value="RECEPTOR-LIKE PROTEIN 55"/>
    <property type="match status" value="1"/>
</dbReference>
<keyword evidence="11" id="KW-0547">Nucleotide-binding</keyword>
<reference evidence="22" key="2">
    <citation type="submission" date="2021-01" db="UniProtKB">
        <authorList>
            <consortium name="EnsemblPlants"/>
        </authorList>
    </citation>
    <scope>IDENTIFICATION</scope>
</reference>
<dbReference type="Gene3D" id="3.80.10.10">
    <property type="entry name" value="Ribonuclease Inhibitor"/>
    <property type="match status" value="2"/>
</dbReference>
<evidence type="ECO:0000256" key="3">
    <source>
        <dbReference type="ARBA" id="ARBA00022475"/>
    </source>
</evidence>
<evidence type="ECO:0000256" key="14">
    <source>
        <dbReference type="ARBA" id="ARBA00022989"/>
    </source>
</evidence>
<dbReference type="EMBL" id="LRBV02000003">
    <property type="status" value="NOT_ANNOTATED_CDS"/>
    <property type="molecule type" value="Genomic_DNA"/>
</dbReference>
<proteinExistence type="predicted"/>
<comment type="catalytic activity">
    <reaction evidence="18">
        <text>L-threonyl-[protein] + ATP = O-phospho-L-threonyl-[protein] + ADP + H(+)</text>
        <dbReference type="Rhea" id="RHEA:46608"/>
        <dbReference type="Rhea" id="RHEA-COMP:11060"/>
        <dbReference type="Rhea" id="RHEA-COMP:11605"/>
        <dbReference type="ChEBI" id="CHEBI:15378"/>
        <dbReference type="ChEBI" id="CHEBI:30013"/>
        <dbReference type="ChEBI" id="CHEBI:30616"/>
        <dbReference type="ChEBI" id="CHEBI:61977"/>
        <dbReference type="ChEBI" id="CHEBI:456216"/>
        <dbReference type="EC" id="2.7.11.1"/>
    </reaction>
</comment>
<keyword evidence="8" id="KW-0812">Transmembrane</keyword>
<dbReference type="InterPro" id="IPR011009">
    <property type="entry name" value="Kinase-like_dom_sf"/>
</dbReference>
<dbReference type="PROSITE" id="PS00108">
    <property type="entry name" value="PROTEIN_KINASE_ST"/>
    <property type="match status" value="1"/>
</dbReference>
<sequence length="856" mass="94475">MGILIFNKLLSLENNTNQEEEINNLYEVILKRFDKDEKGLIDRMEFESLIRELMLAMAHGIGDLPVLVALEEHSLLMEAVQHEVTSLKEATRILAPILIDLVLLHKTCGIWNSSPSGFAWALPSKIISNTTKVQSLHLSSLGLWLESIMFQNNRLTGHLPRELDRLHGLKFLDVSMNNRTGVIPSTFGNLSTLTILNIARTQISGEIPNELGRLNNLVTLQLSENQLSGEIPFSIFNISSLKFLSLTLNRLVGKLPSNIGLTLPKIRELCLASNHMEIPIPSSLSNASYIEHLDHSSNNFTGHIPLLGNLKHLVQLLLGANSLSSTTKLNFQVFASLTNYMANNRLSGRIPMSKATCQQLEMLVLARTALNGSIPKQIFELPQLKFLLLANNSLSGFLPNEFGHLRQLEIMDISGNELSGNIPAITKRYSILQRLNIARNRITGSIPKSLENLAALESLNLSSNNLSGQIPTELENHNALQMLNLSFNSLEGSTEKWCLCQHQLGFSPGKQSALLITKKKRKTINNESSSSELKGLPPRLSYSEIQLATNGFLTTNLIRRGAFGSVYRAVFSTGESGIHTTVAVKVLDLTQSKASKSFDAECEALRNIQHQNLVKVFTSCSSIDHTGAEFKALAMEFMSIGNLDKWLYPEDVECGSTLTLTQRLNIAIDVASALDHLHHDFDPPVVHCDLKPGNVLLDEDMTAHVGDFGLARFLSHDSSQNGSSTIGLKGSIGYIAPACGDVYSFGILLLEIIIAKKPTDGIFQEGLSINKFISEVHESKILDIADPRLFKDNESFSQSSSTNYSSGEDSSSKNKNNIAFRVEECVASMVRVGLSLLLIHQKNVLLWRSLIEVARD</sequence>
<dbReference type="InterPro" id="IPR000719">
    <property type="entry name" value="Prot_kinase_dom"/>
</dbReference>
<dbReference type="SMART" id="SM00369">
    <property type="entry name" value="LRR_TYP"/>
    <property type="match status" value="4"/>
</dbReference>
<dbReference type="GO" id="GO:0005509">
    <property type="term" value="F:calcium ion binding"/>
    <property type="evidence" value="ECO:0007669"/>
    <property type="project" value="InterPro"/>
</dbReference>
<dbReference type="AlphaFoldDB" id="A0A7N2R146"/>
<dbReference type="FunFam" id="3.80.10.10:FF:000383">
    <property type="entry name" value="Leucine-rich repeat receptor protein kinase EMS1"/>
    <property type="match status" value="1"/>
</dbReference>
<organism evidence="22 23">
    <name type="scientific">Quercus lobata</name>
    <name type="common">Valley oak</name>
    <dbReference type="NCBI Taxonomy" id="97700"/>
    <lineage>
        <taxon>Eukaryota</taxon>
        <taxon>Viridiplantae</taxon>
        <taxon>Streptophyta</taxon>
        <taxon>Embryophyta</taxon>
        <taxon>Tracheophyta</taxon>
        <taxon>Spermatophyta</taxon>
        <taxon>Magnoliopsida</taxon>
        <taxon>eudicotyledons</taxon>
        <taxon>Gunneridae</taxon>
        <taxon>Pentapetalae</taxon>
        <taxon>rosids</taxon>
        <taxon>fabids</taxon>
        <taxon>Fagales</taxon>
        <taxon>Fagaceae</taxon>
        <taxon>Quercus</taxon>
    </lineage>
</organism>
<evidence type="ECO:0000313" key="23">
    <source>
        <dbReference type="Proteomes" id="UP000594261"/>
    </source>
</evidence>
<dbReference type="InterPro" id="IPR008271">
    <property type="entry name" value="Ser/Thr_kinase_AS"/>
</dbReference>
<evidence type="ECO:0000256" key="5">
    <source>
        <dbReference type="ARBA" id="ARBA00022553"/>
    </source>
</evidence>
<accession>A0A7N2R146</accession>
<feature type="domain" description="EF-hand" evidence="21">
    <location>
        <begin position="21"/>
        <end position="56"/>
    </location>
</feature>
<evidence type="ECO:0000256" key="8">
    <source>
        <dbReference type="ARBA" id="ARBA00022692"/>
    </source>
</evidence>
<dbReference type="Gene3D" id="1.10.510.10">
    <property type="entry name" value="Transferase(Phosphotransferase) domain 1"/>
    <property type="match status" value="1"/>
</dbReference>
<keyword evidence="7" id="KW-0808">Transferase</keyword>
<evidence type="ECO:0000256" key="7">
    <source>
        <dbReference type="ARBA" id="ARBA00022679"/>
    </source>
</evidence>
<comment type="subcellular location">
    <subcellularLocation>
        <location evidence="1">Cell membrane</location>
        <topology evidence="1">Single-pass membrane protein</topology>
    </subcellularLocation>
</comment>
<dbReference type="InterPro" id="IPR001245">
    <property type="entry name" value="Ser-Thr/Tyr_kinase_cat_dom"/>
</dbReference>
<keyword evidence="13" id="KW-0067">ATP-binding</keyword>
<dbReference type="SUPFAM" id="SSF52058">
    <property type="entry name" value="L domain-like"/>
    <property type="match status" value="2"/>
</dbReference>
<dbReference type="EnsemblPlants" id="QL03p024405:mrna">
    <property type="protein sequence ID" value="QL03p024405:mrna"/>
    <property type="gene ID" value="QL03p024405"/>
</dbReference>
<keyword evidence="14" id="KW-1133">Transmembrane helix</keyword>
<dbReference type="Proteomes" id="UP000594261">
    <property type="component" value="Chromosome 3"/>
</dbReference>
<keyword evidence="10" id="KW-0677">Repeat</keyword>
<dbReference type="GO" id="GO:0004674">
    <property type="term" value="F:protein serine/threonine kinase activity"/>
    <property type="evidence" value="ECO:0007669"/>
    <property type="project" value="UniProtKB-KW"/>
</dbReference>